<feature type="domain" description="Protein kinase" evidence="1">
    <location>
        <begin position="29"/>
        <end position="310"/>
    </location>
</feature>
<dbReference type="InterPro" id="IPR008266">
    <property type="entry name" value="Tyr_kinase_AS"/>
</dbReference>
<comment type="caution">
    <text evidence="2">The sequence shown here is derived from an EMBL/GenBank/DDBJ whole genome shotgun (WGS) entry which is preliminary data.</text>
</comment>
<dbReference type="PROSITE" id="PS00109">
    <property type="entry name" value="PROTEIN_KINASE_TYR"/>
    <property type="match status" value="1"/>
</dbReference>
<gene>
    <name evidence="2" type="ORF">NLI96_g5194</name>
</gene>
<proteinExistence type="predicted"/>
<dbReference type="AlphaFoldDB" id="A0AAD5V8R6"/>
<dbReference type="PROSITE" id="PS50011">
    <property type="entry name" value="PROTEIN_KINASE_DOM"/>
    <property type="match status" value="1"/>
</dbReference>
<protein>
    <recommendedName>
        <fullName evidence="1">Protein kinase domain-containing protein</fullName>
    </recommendedName>
</protein>
<dbReference type="SUPFAM" id="SSF56112">
    <property type="entry name" value="Protein kinase-like (PK-like)"/>
    <property type="match status" value="1"/>
</dbReference>
<dbReference type="InterPro" id="IPR051681">
    <property type="entry name" value="Ser/Thr_Kinases-Pseudokinases"/>
</dbReference>
<dbReference type="InterPro" id="IPR001245">
    <property type="entry name" value="Ser-Thr/Tyr_kinase_cat_dom"/>
</dbReference>
<dbReference type="PRINTS" id="PR00109">
    <property type="entry name" value="TYRKINASE"/>
</dbReference>
<dbReference type="Pfam" id="PF07714">
    <property type="entry name" value="PK_Tyr_Ser-Thr"/>
    <property type="match status" value="1"/>
</dbReference>
<dbReference type="EMBL" id="JANAWD010000165">
    <property type="protein sequence ID" value="KAJ3485099.1"/>
    <property type="molecule type" value="Genomic_DNA"/>
</dbReference>
<keyword evidence="3" id="KW-1185">Reference proteome</keyword>
<dbReference type="InterPro" id="IPR011009">
    <property type="entry name" value="Kinase-like_dom_sf"/>
</dbReference>
<dbReference type="Gene3D" id="1.10.510.10">
    <property type="entry name" value="Transferase(Phosphotransferase) domain 1"/>
    <property type="match status" value="1"/>
</dbReference>
<dbReference type="GO" id="GO:0004674">
    <property type="term" value="F:protein serine/threonine kinase activity"/>
    <property type="evidence" value="ECO:0007669"/>
    <property type="project" value="TreeGrafter"/>
</dbReference>
<reference evidence="2" key="1">
    <citation type="submission" date="2022-07" db="EMBL/GenBank/DDBJ databases">
        <title>Genome Sequence of Physisporinus lineatus.</title>
        <authorList>
            <person name="Buettner E."/>
        </authorList>
    </citation>
    <scope>NUCLEOTIDE SEQUENCE</scope>
    <source>
        <strain evidence="2">VT162</strain>
    </source>
</reference>
<dbReference type="InterPro" id="IPR000719">
    <property type="entry name" value="Prot_kinase_dom"/>
</dbReference>
<evidence type="ECO:0000313" key="3">
    <source>
        <dbReference type="Proteomes" id="UP001212997"/>
    </source>
</evidence>
<accession>A0AAD5V8R6</accession>
<dbReference type="Proteomes" id="UP001212997">
    <property type="component" value="Unassembled WGS sequence"/>
</dbReference>
<dbReference type="GO" id="GO:0005524">
    <property type="term" value="F:ATP binding"/>
    <property type="evidence" value="ECO:0007669"/>
    <property type="project" value="InterPro"/>
</dbReference>
<evidence type="ECO:0000313" key="2">
    <source>
        <dbReference type="EMBL" id="KAJ3485099.1"/>
    </source>
</evidence>
<name>A0AAD5V8R6_9APHY</name>
<dbReference type="PANTHER" id="PTHR44329">
    <property type="entry name" value="SERINE/THREONINE-PROTEIN KINASE TNNI3K-RELATED"/>
    <property type="match status" value="1"/>
</dbReference>
<evidence type="ECO:0000259" key="1">
    <source>
        <dbReference type="PROSITE" id="PS50011"/>
    </source>
</evidence>
<dbReference type="PIRSF" id="PIRSF000654">
    <property type="entry name" value="Integrin-linked_kinase"/>
    <property type="match status" value="1"/>
</dbReference>
<organism evidence="2 3">
    <name type="scientific">Meripilus lineatus</name>
    <dbReference type="NCBI Taxonomy" id="2056292"/>
    <lineage>
        <taxon>Eukaryota</taxon>
        <taxon>Fungi</taxon>
        <taxon>Dikarya</taxon>
        <taxon>Basidiomycota</taxon>
        <taxon>Agaricomycotina</taxon>
        <taxon>Agaricomycetes</taxon>
        <taxon>Polyporales</taxon>
        <taxon>Meripilaceae</taxon>
        <taxon>Meripilus</taxon>
    </lineage>
</organism>
<sequence>MVIGLIAHLIDHWNYNQPLGSLHLTGVEYVNIEPKPNGGYAEIHQGQYDGNTVALKYLNSYRNVQSDLPSSVATQEFIHEMLVWSHLKHGHIAELLGVVPIDSLIPNRRGLLMVSPWMGGNLREHLENLDRENHDDGKHNRYIEIANRLLYQVVQAIEYLHQNEIVHGDIRAVNVLIDDSDDRGNAILTDFGSATLVGIKNLRKAEQRKGGVRHQAPELLRSEVREPSFACDVYSFGILCFEVFTGQEPYPGATNPQIKFNVARGMRPEIPEDPRCPMPNEIKVLMESCWKDSPSKRPSVKKIVKEMGHICGAGQ</sequence>